<evidence type="ECO:0000259" key="1">
    <source>
        <dbReference type="Pfam" id="PF23752"/>
    </source>
</evidence>
<dbReference type="EMBL" id="JAIQCV010000003">
    <property type="protein sequence ID" value="KAH1114286.1"/>
    <property type="molecule type" value="Genomic_DNA"/>
</dbReference>
<reference evidence="2 3" key="1">
    <citation type="journal article" date="2021" name="Plant Biotechnol. J.">
        <title>Multi-omics assisted identification of the key and species-specific regulatory components of drought-tolerant mechanisms in Gossypium stocksii.</title>
        <authorList>
            <person name="Yu D."/>
            <person name="Ke L."/>
            <person name="Zhang D."/>
            <person name="Wu Y."/>
            <person name="Sun Y."/>
            <person name="Mei J."/>
            <person name="Sun J."/>
            <person name="Sun Y."/>
        </authorList>
    </citation>
    <scope>NUCLEOTIDE SEQUENCE [LARGE SCALE GENOMIC DNA]</scope>
    <source>
        <strain evidence="3">cv. E1</strain>
        <tissue evidence="2">Leaf</tissue>
    </source>
</reference>
<feature type="domain" description="WDR11 second beta-propeller" evidence="1">
    <location>
        <begin position="5"/>
        <end position="41"/>
    </location>
</feature>
<evidence type="ECO:0000313" key="3">
    <source>
        <dbReference type="Proteomes" id="UP000828251"/>
    </source>
</evidence>
<name>A0A9D4AFV7_9ROSI</name>
<dbReference type="OrthoDB" id="1291858at2759"/>
<accession>A0A9D4AFV7</accession>
<protein>
    <recommendedName>
        <fullName evidence="1">WDR11 second beta-propeller domain-containing protein</fullName>
    </recommendedName>
</protein>
<comment type="caution">
    <text evidence="2">The sequence shown here is derived from an EMBL/GenBank/DDBJ whole genome shotgun (WGS) entry which is preliminary data.</text>
</comment>
<organism evidence="2 3">
    <name type="scientific">Gossypium stocksii</name>
    <dbReference type="NCBI Taxonomy" id="47602"/>
    <lineage>
        <taxon>Eukaryota</taxon>
        <taxon>Viridiplantae</taxon>
        <taxon>Streptophyta</taxon>
        <taxon>Embryophyta</taxon>
        <taxon>Tracheophyta</taxon>
        <taxon>Spermatophyta</taxon>
        <taxon>Magnoliopsida</taxon>
        <taxon>eudicotyledons</taxon>
        <taxon>Gunneridae</taxon>
        <taxon>Pentapetalae</taxon>
        <taxon>rosids</taxon>
        <taxon>malvids</taxon>
        <taxon>Malvales</taxon>
        <taxon>Malvaceae</taxon>
        <taxon>Malvoideae</taxon>
        <taxon>Gossypium</taxon>
    </lineage>
</organism>
<dbReference type="Proteomes" id="UP000828251">
    <property type="component" value="Unassembled WGS sequence"/>
</dbReference>
<gene>
    <name evidence="2" type="ORF">J1N35_007664</name>
</gene>
<proteinExistence type="predicted"/>
<dbReference type="Pfam" id="PF23752">
    <property type="entry name" value="Beta-prop_WDR11_2nd"/>
    <property type="match status" value="1"/>
</dbReference>
<dbReference type="AlphaFoldDB" id="A0A9D4AFV7"/>
<sequence>MGEAGNSDSLQDETSESFAFALVTGAVGVFEVHGQRIRDFSSLEHIEFTFDVLATVDIDFSLSHNFLELLSDNILVMGPQINDSFGA</sequence>
<evidence type="ECO:0000313" key="2">
    <source>
        <dbReference type="EMBL" id="KAH1114286.1"/>
    </source>
</evidence>
<dbReference type="InterPro" id="IPR057853">
    <property type="entry name" value="Beta-prop_WDR11_2nd"/>
</dbReference>
<keyword evidence="3" id="KW-1185">Reference proteome</keyword>